<evidence type="ECO:0000256" key="1">
    <source>
        <dbReference type="SAM" id="SignalP"/>
    </source>
</evidence>
<reference evidence="2" key="1">
    <citation type="submission" date="2020-11" db="EMBL/GenBank/DDBJ databases">
        <authorList>
            <consortium name="DOE Joint Genome Institute"/>
            <person name="Ahrendt S."/>
            <person name="Riley R."/>
            <person name="Andreopoulos W."/>
            <person name="LaButti K."/>
            <person name="Pangilinan J."/>
            <person name="Ruiz-duenas F.J."/>
            <person name="Barrasa J.M."/>
            <person name="Sanchez-Garcia M."/>
            <person name="Camarero S."/>
            <person name="Miyauchi S."/>
            <person name="Serrano A."/>
            <person name="Linde D."/>
            <person name="Babiker R."/>
            <person name="Drula E."/>
            <person name="Ayuso-Fernandez I."/>
            <person name="Pacheco R."/>
            <person name="Padilla G."/>
            <person name="Ferreira P."/>
            <person name="Barriuso J."/>
            <person name="Kellner H."/>
            <person name="Castanera R."/>
            <person name="Alfaro M."/>
            <person name="Ramirez L."/>
            <person name="Pisabarro A.G."/>
            <person name="Kuo A."/>
            <person name="Tritt A."/>
            <person name="Lipzen A."/>
            <person name="He G."/>
            <person name="Yan M."/>
            <person name="Ng V."/>
            <person name="Cullen D."/>
            <person name="Martin F."/>
            <person name="Rosso M.-N."/>
            <person name="Henrissat B."/>
            <person name="Hibbett D."/>
            <person name="Martinez A.T."/>
            <person name="Grigoriev I.V."/>
        </authorList>
    </citation>
    <scope>NUCLEOTIDE SEQUENCE</scope>
    <source>
        <strain evidence="2">AH 44721</strain>
    </source>
</reference>
<dbReference type="PROSITE" id="PS51257">
    <property type="entry name" value="PROKAR_LIPOPROTEIN"/>
    <property type="match status" value="1"/>
</dbReference>
<feature type="signal peptide" evidence="1">
    <location>
        <begin position="1"/>
        <end position="24"/>
    </location>
</feature>
<sequence length="274" mass="30668">MLRRLAFVTFPCLLQALLVLACEGECITGITKALVGNYSVPFDIASQSIADTIFSRLVQNPKAGIPAIAYISPIIDEYHKRAEDNMRTTIFKTYFHGKCQDPVTNIDPDGCPNPDCPVVCGTPGSMVHFYSVFRYRAFNSTVNTWNDIIDSDSTPYKLVERAVLAAAPSSSTNNSGPNQKRNRQLLRFMRFAYSNTHPPDDQADITGRLSVDNSDDDVDIERREDPRAKELKTYLRQFRLQLTTNCGGTATGKTNSLPNCSWEQSFKNYILSFP</sequence>
<proteinExistence type="predicted"/>
<dbReference type="Proteomes" id="UP000724874">
    <property type="component" value="Unassembled WGS sequence"/>
</dbReference>
<accession>A0A9P5NRH4</accession>
<dbReference type="AlphaFoldDB" id="A0A9P5NRH4"/>
<evidence type="ECO:0000313" key="3">
    <source>
        <dbReference type="Proteomes" id="UP000724874"/>
    </source>
</evidence>
<comment type="caution">
    <text evidence="2">The sequence shown here is derived from an EMBL/GenBank/DDBJ whole genome shotgun (WGS) entry which is preliminary data.</text>
</comment>
<keyword evidence="3" id="KW-1185">Reference proteome</keyword>
<organism evidence="2 3">
    <name type="scientific">Gymnopilus junonius</name>
    <name type="common">Spectacular rustgill mushroom</name>
    <name type="synonym">Gymnopilus spectabilis subsp. junonius</name>
    <dbReference type="NCBI Taxonomy" id="109634"/>
    <lineage>
        <taxon>Eukaryota</taxon>
        <taxon>Fungi</taxon>
        <taxon>Dikarya</taxon>
        <taxon>Basidiomycota</taxon>
        <taxon>Agaricomycotina</taxon>
        <taxon>Agaricomycetes</taxon>
        <taxon>Agaricomycetidae</taxon>
        <taxon>Agaricales</taxon>
        <taxon>Agaricineae</taxon>
        <taxon>Hymenogastraceae</taxon>
        <taxon>Gymnopilus</taxon>
    </lineage>
</organism>
<name>A0A9P5NRH4_GYMJU</name>
<dbReference type="OrthoDB" id="3255642at2759"/>
<keyword evidence="1" id="KW-0732">Signal</keyword>
<protein>
    <submittedName>
        <fullName evidence="2">Uncharacterized protein</fullName>
    </submittedName>
</protein>
<evidence type="ECO:0000313" key="2">
    <source>
        <dbReference type="EMBL" id="KAF8903928.1"/>
    </source>
</evidence>
<gene>
    <name evidence="2" type="ORF">CPB84DRAFT_1835794</name>
</gene>
<feature type="chain" id="PRO_5040273239" evidence="1">
    <location>
        <begin position="25"/>
        <end position="274"/>
    </location>
</feature>
<dbReference type="EMBL" id="JADNYJ010000028">
    <property type="protein sequence ID" value="KAF8903928.1"/>
    <property type="molecule type" value="Genomic_DNA"/>
</dbReference>